<dbReference type="PANTHER" id="PTHR33515">
    <property type="entry name" value="RIBOSOME-BINDING FACTOR A, CHLOROPLASTIC-RELATED"/>
    <property type="match status" value="1"/>
</dbReference>
<accession>A0ABP8MSL4</accession>
<dbReference type="NCBIfam" id="TIGR00082">
    <property type="entry name" value="rbfA"/>
    <property type="match status" value="1"/>
</dbReference>
<keyword evidence="2" id="KW-0963">Cytoplasm</keyword>
<evidence type="ECO:0000313" key="3">
    <source>
        <dbReference type="EMBL" id="GAA4453781.1"/>
    </source>
</evidence>
<protein>
    <recommendedName>
        <fullName evidence="2">Ribosome-binding factor A</fullName>
    </recommendedName>
</protein>
<dbReference type="SUPFAM" id="SSF89919">
    <property type="entry name" value="Ribosome-binding factor A, RbfA"/>
    <property type="match status" value="1"/>
</dbReference>
<comment type="function">
    <text evidence="2">One of several proteins that assist in the late maturation steps of the functional core of the 30S ribosomal subunit. Associates with free 30S ribosomal subunits (but not with 30S subunits that are part of 70S ribosomes or polysomes). Required for efficient processing of 16S rRNA. May interact with the 5'-terminal helix region of 16S rRNA.</text>
</comment>
<dbReference type="EMBL" id="BAABHD010000023">
    <property type="protein sequence ID" value="GAA4453781.1"/>
    <property type="molecule type" value="Genomic_DNA"/>
</dbReference>
<evidence type="ECO:0000256" key="2">
    <source>
        <dbReference type="HAMAP-Rule" id="MF_00003"/>
    </source>
</evidence>
<dbReference type="InterPro" id="IPR023799">
    <property type="entry name" value="RbfA_dom_sf"/>
</dbReference>
<evidence type="ECO:0000313" key="4">
    <source>
        <dbReference type="Proteomes" id="UP001501175"/>
    </source>
</evidence>
<dbReference type="Pfam" id="PF02033">
    <property type="entry name" value="RBFA"/>
    <property type="match status" value="1"/>
</dbReference>
<dbReference type="HAMAP" id="MF_00003">
    <property type="entry name" value="RbfA"/>
    <property type="match status" value="1"/>
</dbReference>
<comment type="subunit">
    <text evidence="2">Monomer. Binds 30S ribosomal subunits, but not 50S ribosomal subunits or 70S ribosomes.</text>
</comment>
<dbReference type="Gene3D" id="3.30.300.20">
    <property type="match status" value="1"/>
</dbReference>
<dbReference type="InterPro" id="IPR000238">
    <property type="entry name" value="RbfA"/>
</dbReference>
<gene>
    <name evidence="2 3" type="primary">rbfA</name>
    <name evidence="3" type="ORF">GCM10023189_19340</name>
</gene>
<evidence type="ECO:0000256" key="1">
    <source>
        <dbReference type="ARBA" id="ARBA00022517"/>
    </source>
</evidence>
<dbReference type="InterPro" id="IPR015946">
    <property type="entry name" value="KH_dom-like_a/b"/>
</dbReference>
<reference evidence="4" key="1">
    <citation type="journal article" date="2019" name="Int. J. Syst. Evol. Microbiol.">
        <title>The Global Catalogue of Microorganisms (GCM) 10K type strain sequencing project: providing services to taxonomists for standard genome sequencing and annotation.</title>
        <authorList>
            <consortium name="The Broad Institute Genomics Platform"/>
            <consortium name="The Broad Institute Genome Sequencing Center for Infectious Disease"/>
            <person name="Wu L."/>
            <person name="Ma J."/>
        </authorList>
    </citation>
    <scope>NUCLEOTIDE SEQUENCE [LARGE SCALE GENOMIC DNA]</scope>
    <source>
        <strain evidence="4">JCM 17927</strain>
    </source>
</reference>
<sequence>MQLMESKRQQKVARQVQKDLSEIFQREMAHQFGGAFITVTNVRISPDLSIARIYLSFLATKNKNLLLDTIREKSRSIRQHLGERVRHQLRIVPDLQFFLDDTAEYAAQMDKLFAGLDIPPAPPEEEEE</sequence>
<dbReference type="Proteomes" id="UP001501175">
    <property type="component" value="Unassembled WGS sequence"/>
</dbReference>
<name>A0ABP8MSL4_9BACT</name>
<dbReference type="PANTHER" id="PTHR33515:SF1">
    <property type="entry name" value="RIBOSOME-BINDING FACTOR A, CHLOROPLASTIC-RELATED"/>
    <property type="match status" value="1"/>
</dbReference>
<organism evidence="3 4">
    <name type="scientific">Nibrella saemangeumensis</name>
    <dbReference type="NCBI Taxonomy" id="1084526"/>
    <lineage>
        <taxon>Bacteria</taxon>
        <taxon>Pseudomonadati</taxon>
        <taxon>Bacteroidota</taxon>
        <taxon>Cytophagia</taxon>
        <taxon>Cytophagales</taxon>
        <taxon>Spirosomataceae</taxon>
        <taxon>Nibrella</taxon>
    </lineage>
</organism>
<comment type="similarity">
    <text evidence="2">Belongs to the RbfA family.</text>
</comment>
<comment type="caution">
    <text evidence="3">The sequence shown here is derived from an EMBL/GenBank/DDBJ whole genome shotgun (WGS) entry which is preliminary data.</text>
</comment>
<comment type="subcellular location">
    <subcellularLocation>
        <location evidence="2">Cytoplasm</location>
    </subcellularLocation>
</comment>
<keyword evidence="4" id="KW-1185">Reference proteome</keyword>
<proteinExistence type="inferred from homology"/>
<keyword evidence="1 2" id="KW-0690">Ribosome biogenesis</keyword>